<proteinExistence type="predicted"/>
<evidence type="ECO:0000313" key="1">
    <source>
        <dbReference type="EMBL" id="SVE52602.1"/>
    </source>
</evidence>
<dbReference type="EMBL" id="UINC01223410">
    <property type="protein sequence ID" value="SVE52602.1"/>
    <property type="molecule type" value="Genomic_DNA"/>
</dbReference>
<organism evidence="1">
    <name type="scientific">marine metagenome</name>
    <dbReference type="NCBI Taxonomy" id="408172"/>
    <lineage>
        <taxon>unclassified sequences</taxon>
        <taxon>metagenomes</taxon>
        <taxon>ecological metagenomes</taxon>
    </lineage>
</organism>
<sequence>MEVIIALAVFGFVVTGLMAFLPWAIDGKANIKDFNTACAMPDAIQIELERLGFNAVEDATSPGGEGLFLVVRRDGVNVQAELAATDIPESERYFLIRCLQFSYSNRLA</sequence>
<reference evidence="1" key="1">
    <citation type="submission" date="2018-05" db="EMBL/GenBank/DDBJ databases">
        <authorList>
            <person name="Lanie J.A."/>
            <person name="Ng W.-L."/>
            <person name="Kazmierczak K.M."/>
            <person name="Andrzejewski T.M."/>
            <person name="Davidsen T.M."/>
            <person name="Wayne K.J."/>
            <person name="Tettelin H."/>
            <person name="Glass J.I."/>
            <person name="Rusch D."/>
            <person name="Podicherti R."/>
            <person name="Tsui H.-C.T."/>
            <person name="Winkler M.E."/>
        </authorList>
    </citation>
    <scope>NUCLEOTIDE SEQUENCE</scope>
</reference>
<accession>A0A383E6X4</accession>
<feature type="non-terminal residue" evidence="1">
    <location>
        <position position="108"/>
    </location>
</feature>
<protein>
    <submittedName>
        <fullName evidence="1">Uncharacterized protein</fullName>
    </submittedName>
</protein>
<gene>
    <name evidence="1" type="ORF">METZ01_LOCUS505456</name>
</gene>
<dbReference type="AlphaFoldDB" id="A0A383E6X4"/>
<name>A0A383E6X4_9ZZZZ</name>